<name>A0AAN5D2B7_9BILA</name>
<reference evidence="2" key="1">
    <citation type="submission" date="2022-10" db="EMBL/GenBank/DDBJ databases">
        <title>Genome assembly of Pristionchus species.</title>
        <authorList>
            <person name="Yoshida K."/>
            <person name="Sommer R.J."/>
        </authorList>
    </citation>
    <scope>NUCLEOTIDE SEQUENCE [LARGE SCALE GENOMIC DNA]</scope>
    <source>
        <strain evidence="2">RS5460</strain>
    </source>
</reference>
<accession>A0AAN5D2B7</accession>
<evidence type="ECO:0000313" key="2">
    <source>
        <dbReference type="Proteomes" id="UP001328107"/>
    </source>
</evidence>
<dbReference type="Proteomes" id="UP001328107">
    <property type="component" value="Unassembled WGS sequence"/>
</dbReference>
<comment type="caution">
    <text evidence="1">The sequence shown here is derived from an EMBL/GenBank/DDBJ whole genome shotgun (WGS) entry which is preliminary data.</text>
</comment>
<feature type="non-terminal residue" evidence="1">
    <location>
        <position position="1"/>
    </location>
</feature>
<keyword evidence="2" id="KW-1185">Reference proteome</keyword>
<gene>
    <name evidence="1" type="ORF">PMAYCL1PPCAC_25418</name>
</gene>
<sequence length="137" mass="15484">SSQYVLNKSEKYIIQSKKFDIFAKLNFADQFKLSNLKNYCLLALHRRRNKMMESTPNVPKTSAEMLAEFAPVKPNPTDVTKFVSHGMGNVTLVFGDNKLRVSKEVRSNSPISSVVPSMFDVPILYIFKLSNIYSVSG</sequence>
<dbReference type="EMBL" id="BTRK01000005">
    <property type="protein sequence ID" value="GMR55223.1"/>
    <property type="molecule type" value="Genomic_DNA"/>
</dbReference>
<proteinExistence type="predicted"/>
<evidence type="ECO:0000313" key="1">
    <source>
        <dbReference type="EMBL" id="GMR55223.1"/>
    </source>
</evidence>
<feature type="non-terminal residue" evidence="1">
    <location>
        <position position="137"/>
    </location>
</feature>
<dbReference type="AlphaFoldDB" id="A0AAN5D2B7"/>
<organism evidence="1 2">
    <name type="scientific">Pristionchus mayeri</name>
    <dbReference type="NCBI Taxonomy" id="1317129"/>
    <lineage>
        <taxon>Eukaryota</taxon>
        <taxon>Metazoa</taxon>
        <taxon>Ecdysozoa</taxon>
        <taxon>Nematoda</taxon>
        <taxon>Chromadorea</taxon>
        <taxon>Rhabditida</taxon>
        <taxon>Rhabditina</taxon>
        <taxon>Diplogasteromorpha</taxon>
        <taxon>Diplogasteroidea</taxon>
        <taxon>Neodiplogasteridae</taxon>
        <taxon>Pristionchus</taxon>
    </lineage>
</organism>
<protein>
    <submittedName>
        <fullName evidence="1">Uncharacterized protein</fullName>
    </submittedName>
</protein>